<dbReference type="RefSeq" id="XP_069232679.1">
    <property type="nucleotide sequence ID" value="XM_069370395.1"/>
</dbReference>
<dbReference type="PANTHER" id="PTHR47254:SF1">
    <property type="entry name" value="CELL WALL MANNOPROTEIN CIS3-RELATED"/>
    <property type="match status" value="1"/>
</dbReference>
<dbReference type="InterPro" id="IPR054508">
    <property type="entry name" value="PIR1-like_C"/>
</dbReference>
<dbReference type="PANTHER" id="PTHR47254">
    <property type="entry name" value="CELL WALL MANNOPROTEIN CIS3-RELATED"/>
    <property type="match status" value="1"/>
</dbReference>
<dbReference type="PROSITE" id="PS50256">
    <property type="entry name" value="PIR_REPEAT_2"/>
    <property type="match status" value="4"/>
</dbReference>
<dbReference type="InterPro" id="IPR051153">
    <property type="entry name" value="Yeast_CWMannoprotein_PIR"/>
</dbReference>
<accession>A0AB34KWY2</accession>
<feature type="region of interest" description="Disordered" evidence="7">
    <location>
        <begin position="163"/>
        <end position="196"/>
    </location>
</feature>
<comment type="caution">
    <text evidence="9">The sequence shown here is derived from an EMBL/GenBank/DDBJ whole genome shotgun (WGS) entry which is preliminary data.</text>
</comment>
<dbReference type="EMBL" id="JAAQHG020000004">
    <property type="protein sequence ID" value="KAL1589574.1"/>
    <property type="molecule type" value="Genomic_DNA"/>
</dbReference>
<feature type="domain" description="Cell wall mannoprotein PIR1-like C-terminal" evidence="8">
    <location>
        <begin position="78"/>
        <end position="151"/>
    </location>
</feature>
<dbReference type="PROSITE" id="PS00929">
    <property type="entry name" value="PIR_REPEAT_1"/>
    <property type="match status" value="1"/>
</dbReference>
<keyword evidence="5" id="KW-0677">Repeat</keyword>
<evidence type="ECO:0000313" key="10">
    <source>
        <dbReference type="Proteomes" id="UP000803884"/>
    </source>
</evidence>
<dbReference type="Proteomes" id="UP000803884">
    <property type="component" value="Unassembled WGS sequence"/>
</dbReference>
<dbReference type="InterPro" id="IPR000420">
    <property type="entry name" value="Yeast_PIR_rpt"/>
</dbReference>
<reference evidence="9 10" key="1">
    <citation type="journal article" date="2020" name="Microbiol. Resour. Announc.">
        <title>Draft Genome Sequence of a Cladosporium Species Isolated from the Mesophotic Ascidian Didemnum maculosum.</title>
        <authorList>
            <person name="Gioti A."/>
            <person name="Siaperas R."/>
            <person name="Nikolaivits E."/>
            <person name="Le Goff G."/>
            <person name="Ouazzani J."/>
            <person name="Kotoulas G."/>
            <person name="Topakas E."/>
        </authorList>
    </citation>
    <scope>NUCLEOTIDE SEQUENCE [LARGE SCALE GENOMIC DNA]</scope>
    <source>
        <strain evidence="9 10">TM138-S3</strain>
    </source>
</reference>
<feature type="compositionally biased region" description="Low complexity" evidence="7">
    <location>
        <begin position="258"/>
        <end position="276"/>
    </location>
</feature>
<comment type="subcellular location">
    <subcellularLocation>
        <location evidence="1">Secreted</location>
        <location evidence="1">Cell wall</location>
    </subcellularLocation>
</comment>
<evidence type="ECO:0000256" key="4">
    <source>
        <dbReference type="ARBA" id="ARBA00022729"/>
    </source>
</evidence>
<comment type="similarity">
    <text evidence="6">Belongs to the PIR protein family.</text>
</comment>
<dbReference type="GO" id="GO:0009277">
    <property type="term" value="C:fungal-type cell wall"/>
    <property type="evidence" value="ECO:0007669"/>
    <property type="project" value="TreeGrafter"/>
</dbReference>
<dbReference type="GO" id="GO:0005199">
    <property type="term" value="F:structural constituent of cell wall"/>
    <property type="evidence" value="ECO:0007669"/>
    <property type="project" value="InterPro"/>
</dbReference>
<keyword evidence="10" id="KW-1185">Reference proteome</keyword>
<evidence type="ECO:0000256" key="3">
    <source>
        <dbReference type="ARBA" id="ARBA00022525"/>
    </source>
</evidence>
<evidence type="ECO:0000256" key="5">
    <source>
        <dbReference type="ARBA" id="ARBA00022737"/>
    </source>
</evidence>
<proteinExistence type="inferred from homology"/>
<name>A0AB34KWY2_9PEZI</name>
<dbReference type="Pfam" id="PF00399">
    <property type="entry name" value="PIR"/>
    <property type="match status" value="5"/>
</dbReference>
<evidence type="ECO:0000256" key="7">
    <source>
        <dbReference type="SAM" id="MobiDB-lite"/>
    </source>
</evidence>
<dbReference type="Pfam" id="PF22799">
    <property type="entry name" value="PIR1-like_C"/>
    <property type="match status" value="1"/>
</dbReference>
<dbReference type="AlphaFoldDB" id="A0AB34KWY2"/>
<evidence type="ECO:0000256" key="6">
    <source>
        <dbReference type="ARBA" id="ARBA00038219"/>
    </source>
</evidence>
<protein>
    <recommendedName>
        <fullName evidence="8">Cell wall mannoprotein PIR1-like C-terminal domain-containing protein</fullName>
    </recommendedName>
</protein>
<evidence type="ECO:0000256" key="1">
    <source>
        <dbReference type="ARBA" id="ARBA00004191"/>
    </source>
</evidence>
<evidence type="ECO:0000256" key="2">
    <source>
        <dbReference type="ARBA" id="ARBA00022512"/>
    </source>
</evidence>
<evidence type="ECO:0000259" key="8">
    <source>
        <dbReference type="Pfam" id="PF22799"/>
    </source>
</evidence>
<organism evidence="9 10">
    <name type="scientific">Cladosporium halotolerans</name>
    <dbReference type="NCBI Taxonomy" id="1052096"/>
    <lineage>
        <taxon>Eukaryota</taxon>
        <taxon>Fungi</taxon>
        <taxon>Dikarya</taxon>
        <taxon>Ascomycota</taxon>
        <taxon>Pezizomycotina</taxon>
        <taxon>Dothideomycetes</taxon>
        <taxon>Dothideomycetidae</taxon>
        <taxon>Cladosporiales</taxon>
        <taxon>Cladosporiaceae</taxon>
        <taxon>Cladosporium</taxon>
    </lineage>
</organism>
<evidence type="ECO:0000313" key="9">
    <source>
        <dbReference type="EMBL" id="KAL1589574.1"/>
    </source>
</evidence>
<feature type="region of interest" description="Disordered" evidence="7">
    <location>
        <begin position="251"/>
        <end position="285"/>
    </location>
</feature>
<dbReference type="GeneID" id="96003233"/>
<keyword evidence="4" id="KW-0732">Signal</keyword>
<gene>
    <name evidence="9" type="ORF">WHR41_01789</name>
</gene>
<keyword evidence="3" id="KW-0964">Secreted</keyword>
<dbReference type="GO" id="GO:0031505">
    <property type="term" value="P:fungal-type cell wall organization"/>
    <property type="evidence" value="ECO:0007669"/>
    <property type="project" value="UniProtKB-ARBA"/>
</dbReference>
<sequence length="307" mass="30907">MRYTVATAAFAAAAVASPVAQGVTEQIKPDTSAPSGCSPNYDGEFMIQVTNVTSSAKRSLERRQQEGAGELNIKLQDGVLTDAQNRTGYIAANHQFQFDGPAQTGAIYTAGWSVCSNGTLALGGETTFHQCLSGNFYNLYDETTGEQCNEVYINVVGGGSSGAASQLPDGQPQETPAPVSQIGDGQIQASTSGAPVTQISDGQIQASTGAAVSQISDGQIQAAPTAAATASPVSQIPDGQIQAPTGAVSQIPDGQIQAPYPANNATAAAPSGTGSPQSPAPFEGAGNQLVSGSTAVVALFGLVAALL</sequence>
<keyword evidence="2" id="KW-0134">Cell wall</keyword>
<feature type="compositionally biased region" description="Polar residues" evidence="7">
    <location>
        <begin position="187"/>
        <end position="196"/>
    </location>
</feature>